<organism evidence="4 5">
    <name type="scientific">Tritrichomonas foetus</name>
    <dbReference type="NCBI Taxonomy" id="1144522"/>
    <lineage>
        <taxon>Eukaryota</taxon>
        <taxon>Metamonada</taxon>
        <taxon>Parabasalia</taxon>
        <taxon>Tritrichomonadida</taxon>
        <taxon>Tritrichomonadidae</taxon>
        <taxon>Tritrichomonas</taxon>
    </lineage>
</organism>
<protein>
    <submittedName>
        <fullName evidence="4">Uncharacterized protein</fullName>
    </submittedName>
</protein>
<dbReference type="PROSITE" id="PS50088">
    <property type="entry name" value="ANK_REPEAT"/>
    <property type="match status" value="4"/>
</dbReference>
<dbReference type="EMBL" id="MLAK01001129">
    <property type="protein sequence ID" value="OHS97208.1"/>
    <property type="molecule type" value="Genomic_DNA"/>
</dbReference>
<evidence type="ECO:0000256" key="3">
    <source>
        <dbReference type="PROSITE-ProRule" id="PRU00023"/>
    </source>
</evidence>
<dbReference type="GeneID" id="94845622"/>
<dbReference type="VEuPathDB" id="TrichDB:TRFO_36590"/>
<dbReference type="OrthoDB" id="426293at2759"/>
<dbReference type="SMART" id="SM00248">
    <property type="entry name" value="ANK"/>
    <property type="match status" value="9"/>
</dbReference>
<dbReference type="PANTHER" id="PTHR24198">
    <property type="entry name" value="ANKYRIN REPEAT AND PROTEIN KINASE DOMAIN-CONTAINING PROTEIN"/>
    <property type="match status" value="1"/>
</dbReference>
<feature type="repeat" description="ANK" evidence="3">
    <location>
        <begin position="485"/>
        <end position="518"/>
    </location>
</feature>
<accession>A0A1J4JDN1</accession>
<dbReference type="Pfam" id="PF12796">
    <property type="entry name" value="Ank_2"/>
    <property type="match status" value="2"/>
</dbReference>
<gene>
    <name evidence="4" type="ORF">TRFO_36590</name>
</gene>
<proteinExistence type="predicted"/>
<dbReference type="PROSITE" id="PS50297">
    <property type="entry name" value="ANK_REP_REGION"/>
    <property type="match status" value="2"/>
</dbReference>
<feature type="repeat" description="ANK" evidence="3">
    <location>
        <begin position="383"/>
        <end position="405"/>
    </location>
</feature>
<keyword evidence="1" id="KW-0677">Repeat</keyword>
<evidence type="ECO:0000313" key="5">
    <source>
        <dbReference type="Proteomes" id="UP000179807"/>
    </source>
</evidence>
<reference evidence="4" key="1">
    <citation type="submission" date="2016-10" db="EMBL/GenBank/DDBJ databases">
        <authorList>
            <person name="Benchimol M."/>
            <person name="Almeida L.G."/>
            <person name="Vasconcelos A.T."/>
            <person name="Perreira-Neves A."/>
            <person name="Rosa I.A."/>
            <person name="Tasca T."/>
            <person name="Bogo M.R."/>
            <person name="de Souza W."/>
        </authorList>
    </citation>
    <scope>NUCLEOTIDE SEQUENCE [LARGE SCALE GENOMIC DNA]</scope>
    <source>
        <strain evidence="4">K</strain>
    </source>
</reference>
<dbReference type="Gene3D" id="1.25.40.20">
    <property type="entry name" value="Ankyrin repeat-containing domain"/>
    <property type="match status" value="3"/>
</dbReference>
<dbReference type="InterPro" id="IPR002110">
    <property type="entry name" value="Ankyrin_rpt"/>
</dbReference>
<dbReference type="SUPFAM" id="SSF48403">
    <property type="entry name" value="Ankyrin repeat"/>
    <property type="match status" value="1"/>
</dbReference>
<keyword evidence="2 3" id="KW-0040">ANK repeat</keyword>
<dbReference type="Pfam" id="PF13637">
    <property type="entry name" value="Ank_4"/>
    <property type="match status" value="1"/>
</dbReference>
<dbReference type="AlphaFoldDB" id="A0A1J4JDN1"/>
<feature type="repeat" description="ANK" evidence="3">
    <location>
        <begin position="519"/>
        <end position="552"/>
    </location>
</feature>
<dbReference type="InterPro" id="IPR036770">
    <property type="entry name" value="Ankyrin_rpt-contain_sf"/>
</dbReference>
<dbReference type="RefSeq" id="XP_068350345.1">
    <property type="nucleotide sequence ID" value="XM_068510918.1"/>
</dbReference>
<dbReference type="Proteomes" id="UP000179807">
    <property type="component" value="Unassembled WGS sequence"/>
</dbReference>
<dbReference type="Pfam" id="PF00023">
    <property type="entry name" value="Ank"/>
    <property type="match status" value="1"/>
</dbReference>
<comment type="caution">
    <text evidence="4">The sequence shown here is derived from an EMBL/GenBank/DDBJ whole genome shotgun (WGS) entry which is preliminary data.</text>
</comment>
<evidence type="ECO:0000313" key="4">
    <source>
        <dbReference type="EMBL" id="OHS97208.1"/>
    </source>
</evidence>
<evidence type="ECO:0000256" key="1">
    <source>
        <dbReference type="ARBA" id="ARBA00022737"/>
    </source>
</evidence>
<feature type="repeat" description="ANK" evidence="3">
    <location>
        <begin position="256"/>
        <end position="288"/>
    </location>
</feature>
<name>A0A1J4JDN1_9EUKA</name>
<dbReference type="PANTHER" id="PTHR24198:SF165">
    <property type="entry name" value="ANKYRIN REPEAT-CONTAINING PROTEIN-RELATED"/>
    <property type="match status" value="1"/>
</dbReference>
<keyword evidence="5" id="KW-1185">Reference proteome</keyword>
<evidence type="ECO:0000256" key="2">
    <source>
        <dbReference type="ARBA" id="ARBA00023043"/>
    </source>
</evidence>
<sequence>MLDCPTFLTHQEVVHVKKLRHLQEYLLNLTSTNFSEAKRFVVQNEYLKSNEGRAELVNNLLIASDLRPLTVSILADFTKSLISVEEDLMDNILIRVFEPIPETFNDMFTKSIELKFLRRCMDKGIFTYEEINTMMEKFKKQYPNHICFLLAFFCWFAPEMDSSTFIKYNSLMSEQLIRKKCPRFLTDFHADFPELRKNEWKMFKERVKYGHFMETVPYCIKYDKVETLAKLLTYLNFDVNQFVVPSVYEPSSILREGAPLIHLAAFYGSIRCFKFLLLNSANLEIRTDSQRTLAQYAVAGGNTEILRICEQNKLNFSFTLHIAALFNQNKIFTWLLDNKLSSLSEMDPILGTPLHQAVVGFNADLIKSLIDDYKVDPNIFDQKKRTPLHYAALCGRSESVKLLLNIPSVDPLIQDDCGNTAYQLATKNSKKEVIDEFLKNSKIDINQPSQNDITPFHILASEDHFNVLPSFIQNYDLNLNSRDSQGMTPLHYAVKNENLLAVTTLCNTEGVKINAADDEGITPLHLAVINGNLRIVMALVNAKGIDLNATSNDKNTPLHMAVSKLFKDPNIITRNNIIDQLIKRKGIDTNITNNEGKTPLELAQYNQFYESANRIQKMLIK</sequence>